<proteinExistence type="predicted"/>
<protein>
    <recommendedName>
        <fullName evidence="2">DUF6378 domain-containing protein</fullName>
    </recommendedName>
</protein>
<feature type="region of interest" description="Disordered" evidence="1">
    <location>
        <begin position="1"/>
        <end position="29"/>
    </location>
</feature>
<evidence type="ECO:0000313" key="3">
    <source>
        <dbReference type="EMBL" id="APQ41944.1"/>
    </source>
</evidence>
<dbReference type="Pfam" id="PF19905">
    <property type="entry name" value="DUF6378"/>
    <property type="match status" value="1"/>
</dbReference>
<reference evidence="3 4" key="1">
    <citation type="submission" date="2016-11" db="EMBL/GenBank/DDBJ databases">
        <authorList>
            <person name="Gasic K."/>
        </authorList>
    </citation>
    <scope>NUCLEOTIDE SEQUENCE [LARGE SCALE GENOMIC DNA]</scope>
</reference>
<accession>A0A3G1GLH7</accession>
<evidence type="ECO:0000259" key="2">
    <source>
        <dbReference type="Pfam" id="PF19905"/>
    </source>
</evidence>
<sequence>MKAQDILRQSAQHIEDRAKSRDQQGGERSMARTVTAFNALTGHTISERDGWLFMVVLKAARACSTSTGLPDDYEDAAAYVALAGESVA</sequence>
<organism evidence="3 4">
    <name type="scientific">Xanthomonas phage KPhi1</name>
    <dbReference type="NCBI Taxonomy" id="1927017"/>
    <lineage>
        <taxon>Viruses</taxon>
        <taxon>Duplodnaviria</taxon>
        <taxon>Heunggongvirae</taxon>
        <taxon>Uroviricota</taxon>
        <taxon>Caudoviricetes</taxon>
        <taxon>Kantovirinae</taxon>
        <taxon>Beograduvirus</taxon>
        <taxon>Beograduvirus KPhi1</taxon>
    </lineage>
</organism>
<feature type="compositionally biased region" description="Basic and acidic residues" evidence="1">
    <location>
        <begin position="13"/>
        <end position="25"/>
    </location>
</feature>
<dbReference type="EMBL" id="KY210139">
    <property type="protein sequence ID" value="APQ41944.1"/>
    <property type="molecule type" value="Genomic_DNA"/>
</dbReference>
<dbReference type="InterPro" id="IPR045958">
    <property type="entry name" value="DUF6378"/>
</dbReference>
<evidence type="ECO:0000256" key="1">
    <source>
        <dbReference type="SAM" id="MobiDB-lite"/>
    </source>
</evidence>
<evidence type="ECO:0000313" key="4">
    <source>
        <dbReference type="Proteomes" id="UP000272247"/>
    </source>
</evidence>
<feature type="domain" description="DUF6378" evidence="2">
    <location>
        <begin position="6"/>
        <end position="85"/>
    </location>
</feature>
<dbReference type="Proteomes" id="UP000272247">
    <property type="component" value="Segment"/>
</dbReference>
<name>A0A3G1GLH7_9CAUD</name>
<keyword evidence="4" id="KW-1185">Reference proteome</keyword>
<gene>
    <name evidence="3" type="ORF">K1pha_65</name>
</gene>